<dbReference type="PANTHER" id="PTHR32305">
    <property type="match status" value="1"/>
</dbReference>
<dbReference type="EMBL" id="FRAR01000012">
    <property type="protein sequence ID" value="SHK37375.1"/>
    <property type="molecule type" value="Genomic_DNA"/>
</dbReference>
<accession>A0A1M6RXU4</accession>
<keyword evidence="4" id="KW-1185">Reference proteome</keyword>
<gene>
    <name evidence="3" type="ORF">SAMN02745123_01620</name>
</gene>
<dbReference type="NCBIfam" id="TIGR03696">
    <property type="entry name" value="Rhs_assc_core"/>
    <property type="match status" value="1"/>
</dbReference>
<evidence type="ECO:0000256" key="1">
    <source>
        <dbReference type="ARBA" id="ARBA00022737"/>
    </source>
</evidence>
<organism evidence="3 4">
    <name type="scientific">Desulforamulus aeronauticus DSM 10349</name>
    <dbReference type="NCBI Taxonomy" id="1121421"/>
    <lineage>
        <taxon>Bacteria</taxon>
        <taxon>Bacillati</taxon>
        <taxon>Bacillota</taxon>
        <taxon>Clostridia</taxon>
        <taxon>Eubacteriales</taxon>
        <taxon>Peptococcaceae</taxon>
        <taxon>Desulforamulus</taxon>
    </lineage>
</organism>
<dbReference type="InterPro" id="IPR056823">
    <property type="entry name" value="TEN-like_YD-shell"/>
</dbReference>
<name>A0A1M6RXU4_9FIRM</name>
<protein>
    <submittedName>
        <fullName evidence="3">RHS repeat-associated core domain-containing protein</fullName>
    </submittedName>
</protein>
<proteinExistence type="predicted"/>
<dbReference type="OrthoDB" id="9815752at2"/>
<dbReference type="AlphaFoldDB" id="A0A1M6RXU4"/>
<dbReference type="STRING" id="1121421.SAMN02745123_01620"/>
<reference evidence="4" key="1">
    <citation type="submission" date="2016-11" db="EMBL/GenBank/DDBJ databases">
        <authorList>
            <person name="Varghese N."/>
            <person name="Submissions S."/>
        </authorList>
    </citation>
    <scope>NUCLEOTIDE SEQUENCE [LARGE SCALE GENOMIC DNA]</scope>
    <source>
        <strain evidence="4">DSM 10349</strain>
    </source>
</reference>
<feature type="domain" description="Teneurin-like YD-shell" evidence="2">
    <location>
        <begin position="2"/>
        <end position="204"/>
    </location>
</feature>
<dbReference type="Gene3D" id="2.180.10.10">
    <property type="entry name" value="RHS repeat-associated core"/>
    <property type="match status" value="1"/>
</dbReference>
<dbReference type="PANTHER" id="PTHR32305:SF15">
    <property type="entry name" value="PROTEIN RHSA-RELATED"/>
    <property type="match status" value="1"/>
</dbReference>
<evidence type="ECO:0000313" key="4">
    <source>
        <dbReference type="Proteomes" id="UP000183997"/>
    </source>
</evidence>
<feature type="non-terminal residue" evidence="3">
    <location>
        <position position="1"/>
    </location>
</feature>
<keyword evidence="1" id="KW-0677">Repeat</keyword>
<sequence length="431" mass="47256">SYQYDSRGNRILTSANDKSLDGFIPGDFSYNSWDQLATFKTDGKTYNYSYDPEGLRNKKVTSSGTTRYHYDNEGRVITETNDSGGGVTAQTIWGHQALARKISGNYYYYLYNGHGDVTQVMDQNGNIVNSYTYDEWGNILNKQEQVSNPLKYAGEYFDDESGLYYLRSRYYDPTIGRFISKDSYEGNITNPLTLNVYTYVENDPLSRVDPSGHFSIGSVIGTVISVAVKVAITISNSSRGSGSSRKSSSNKAISNNKGILESLGMVAAVDWNDKNLQSVIGNKPTTYSRPSFSDAFEIRAGLGLGLGVEVKIGPLAGSIGTGAYRMIGISNSEYVNYQEAHAEAVIKLGEINAGIKRKATLYKEDEDGGDPWLNPKTKYDTVNLIKIDNISNESYTVKAGASLGPIKSSIGVNTKTLYEWGSGVITDLFGN</sequence>
<dbReference type="Proteomes" id="UP000183997">
    <property type="component" value="Unassembled WGS sequence"/>
</dbReference>
<dbReference type="RefSeq" id="WP_139257296.1">
    <property type="nucleotide sequence ID" value="NZ_FRAR01000012.1"/>
</dbReference>
<evidence type="ECO:0000259" key="2">
    <source>
        <dbReference type="Pfam" id="PF25023"/>
    </source>
</evidence>
<dbReference type="InterPro" id="IPR050708">
    <property type="entry name" value="T6SS_VgrG/RHS"/>
</dbReference>
<dbReference type="InterPro" id="IPR022385">
    <property type="entry name" value="Rhs_assc_core"/>
</dbReference>
<evidence type="ECO:0000313" key="3">
    <source>
        <dbReference type="EMBL" id="SHK37375.1"/>
    </source>
</evidence>
<dbReference type="Pfam" id="PF25023">
    <property type="entry name" value="TEN_YD-shell"/>
    <property type="match status" value="1"/>
</dbReference>